<dbReference type="Proteomes" id="UP000494261">
    <property type="component" value="Unassembled WGS sequence"/>
</dbReference>
<keyword evidence="1" id="KW-0472">Membrane</keyword>
<sequence>MNRIALPTVDDYKRLYQQEKAEVYSEDKWADTAWIYDACVLAWKGLVYAVVLVPVVAFWVAASDLQHAREILNQGSVDDVKALLFRYFVGFFALSVFGHALFYRWTLPAKIKRRITAKVVAQYIKDDIRSGR</sequence>
<accession>A0A6P2SFE3</accession>
<dbReference type="GeneID" id="99664777"/>
<dbReference type="Proteomes" id="UP000214600">
    <property type="component" value="Unassembled WGS sequence"/>
</dbReference>
<reference evidence="3 5" key="4">
    <citation type="submission" date="2019-09" db="EMBL/GenBank/DDBJ databases">
        <authorList>
            <person name="Depoorter E."/>
        </authorList>
    </citation>
    <scope>NUCLEOTIDE SEQUENCE [LARGE SCALE GENOMIC DNA]</scope>
    <source>
        <strain evidence="3">LMG 13014</strain>
    </source>
</reference>
<dbReference type="OrthoDB" id="9133756at2"/>
<reference evidence="4" key="1">
    <citation type="submission" date="2017-06" db="EMBL/GenBank/DDBJ databases">
        <authorList>
            <person name="LiPuma J."/>
            <person name="Spilker T."/>
        </authorList>
    </citation>
    <scope>NUCLEOTIDE SEQUENCE [LARGE SCALE GENOMIC DNA]</scope>
    <source>
        <strain evidence="4">AU17325</strain>
    </source>
</reference>
<evidence type="ECO:0000313" key="3">
    <source>
        <dbReference type="EMBL" id="VWC48972.1"/>
    </source>
</evidence>
<keyword evidence="1" id="KW-1133">Transmembrane helix</keyword>
<dbReference type="EMBL" id="CABVQC010000087">
    <property type="protein sequence ID" value="VWC48972.1"/>
    <property type="molecule type" value="Genomic_DNA"/>
</dbReference>
<evidence type="ECO:0000313" key="4">
    <source>
        <dbReference type="Proteomes" id="UP000214600"/>
    </source>
</evidence>
<reference evidence="2 4" key="3">
    <citation type="submission" date="2017-08" db="EMBL/GenBank/DDBJ databases">
        <title>WGS of novel Burkholderia cepaca complex species.</title>
        <authorList>
            <person name="Lipuma J."/>
            <person name="Spilker T."/>
        </authorList>
    </citation>
    <scope>NUCLEOTIDE SEQUENCE [LARGE SCALE GENOMIC DNA]</scope>
    <source>
        <strain evidence="2 4">AU17325</strain>
    </source>
</reference>
<feature type="transmembrane region" description="Helical" evidence="1">
    <location>
        <begin position="45"/>
        <end position="62"/>
    </location>
</feature>
<evidence type="ECO:0000256" key="1">
    <source>
        <dbReference type="SAM" id="Phobius"/>
    </source>
</evidence>
<accession>A0A228HP85</accession>
<keyword evidence="1" id="KW-0812">Transmembrane</keyword>
<evidence type="ECO:0000313" key="2">
    <source>
        <dbReference type="EMBL" id="OXI31994.1"/>
    </source>
</evidence>
<dbReference type="RefSeq" id="WP_025647481.1">
    <property type="nucleotide sequence ID" value="NZ_CABVQC010000087.1"/>
</dbReference>
<gene>
    <name evidence="3" type="ORF">BLA13014_07545</name>
    <name evidence="2" type="ORF">CFB84_41485</name>
</gene>
<organism evidence="2 4">
    <name type="scientific">Burkholderia aenigmatica</name>
    <dbReference type="NCBI Taxonomy" id="2015348"/>
    <lineage>
        <taxon>Bacteria</taxon>
        <taxon>Pseudomonadati</taxon>
        <taxon>Pseudomonadota</taxon>
        <taxon>Betaproteobacteria</taxon>
        <taxon>Burkholderiales</taxon>
        <taxon>Burkholderiaceae</taxon>
        <taxon>Burkholderia</taxon>
        <taxon>Burkholderia cepacia complex</taxon>
    </lineage>
</organism>
<dbReference type="AlphaFoldDB" id="A0A228HP85"/>
<dbReference type="EMBL" id="NKFA01000041">
    <property type="protein sequence ID" value="OXI31994.1"/>
    <property type="molecule type" value="Genomic_DNA"/>
</dbReference>
<evidence type="ECO:0000313" key="5">
    <source>
        <dbReference type="Proteomes" id="UP000494261"/>
    </source>
</evidence>
<name>A0A228HP85_9BURK</name>
<protein>
    <submittedName>
        <fullName evidence="2">Uncharacterized protein</fullName>
    </submittedName>
</protein>
<reference evidence="2" key="2">
    <citation type="submission" date="2017-06" db="EMBL/GenBank/DDBJ databases">
        <authorList>
            <person name="Kim H.J."/>
            <person name="Triplett B.A."/>
        </authorList>
    </citation>
    <scope>NUCLEOTIDE SEQUENCE [LARGE SCALE GENOMIC DNA]</scope>
    <source>
        <strain evidence="2">AU17325</strain>
    </source>
</reference>
<feature type="transmembrane region" description="Helical" evidence="1">
    <location>
        <begin position="82"/>
        <end position="103"/>
    </location>
</feature>
<proteinExistence type="predicted"/>